<dbReference type="EMBL" id="FNXG01000002">
    <property type="protein sequence ID" value="SEH77641.1"/>
    <property type="molecule type" value="Genomic_DNA"/>
</dbReference>
<evidence type="ECO:0000256" key="7">
    <source>
        <dbReference type="RuleBase" id="RU369079"/>
    </source>
</evidence>
<keyword evidence="6 7" id="KW-0472">Membrane</keyword>
<keyword evidence="7" id="KW-0997">Cell inner membrane</keyword>
<gene>
    <name evidence="9" type="ORF">SAMN04488075_0987</name>
</gene>
<proteinExistence type="inferred from homology"/>
<dbReference type="PROSITE" id="PS51257">
    <property type="entry name" value="PROKAR_LIPOPROTEIN"/>
    <property type="match status" value="1"/>
</dbReference>
<evidence type="ECO:0000313" key="9">
    <source>
        <dbReference type="EMBL" id="SEH77641.1"/>
    </source>
</evidence>
<dbReference type="Proteomes" id="UP000199125">
    <property type="component" value="Unassembled WGS sequence"/>
</dbReference>
<accession>A0A1H6KXD8</accession>
<keyword evidence="4 7" id="KW-0812">Transmembrane</keyword>
<comment type="subcellular location">
    <subcellularLocation>
        <location evidence="7">Cell inner membrane</location>
        <topology evidence="7">Multi-pass membrane protein</topology>
    </subcellularLocation>
    <subcellularLocation>
        <location evidence="1">Cell membrane</location>
        <topology evidence="1">Multi-pass membrane protein</topology>
    </subcellularLocation>
</comment>
<keyword evidence="3" id="KW-1003">Cell membrane</keyword>
<evidence type="ECO:0000256" key="1">
    <source>
        <dbReference type="ARBA" id="ARBA00004651"/>
    </source>
</evidence>
<evidence type="ECO:0000256" key="6">
    <source>
        <dbReference type="ARBA" id="ARBA00023136"/>
    </source>
</evidence>
<feature type="domain" description="Tripartite ATP-independent periplasmic transporters DctQ component" evidence="8">
    <location>
        <begin position="26"/>
        <end position="154"/>
    </location>
</feature>
<dbReference type="Pfam" id="PF04290">
    <property type="entry name" value="DctQ"/>
    <property type="match status" value="1"/>
</dbReference>
<dbReference type="GO" id="GO:0022857">
    <property type="term" value="F:transmembrane transporter activity"/>
    <property type="evidence" value="ECO:0007669"/>
    <property type="project" value="UniProtKB-UniRule"/>
</dbReference>
<dbReference type="AlphaFoldDB" id="A0A1H6KXD8"/>
<dbReference type="STRING" id="65735.SAMN04488075_0987"/>
<dbReference type="GO" id="GO:0005886">
    <property type="term" value="C:plasma membrane"/>
    <property type="evidence" value="ECO:0007669"/>
    <property type="project" value="UniProtKB-SubCell"/>
</dbReference>
<name>A0A1H6KXD8_9RHOB</name>
<evidence type="ECO:0000256" key="2">
    <source>
        <dbReference type="ARBA" id="ARBA00022448"/>
    </source>
</evidence>
<evidence type="ECO:0000256" key="5">
    <source>
        <dbReference type="ARBA" id="ARBA00022989"/>
    </source>
</evidence>
<comment type="function">
    <text evidence="7">Part of the tripartite ATP-independent periplasmic (TRAP) transport system.</text>
</comment>
<keyword evidence="2 7" id="KW-0813">Transport</keyword>
<sequence length="161" mass="16910">MTRTAGRKIQSLLLGTAAGCFVIGAGATVLDVILRKTAGVNVPAVIEFTSFVIGLGALVSFPVCYAQRSHVTAQLLSELRPRTFSRPLGLFGVFVAMIFAVILFVVMADNTWSKLGSPELSRDLALPMPVLLGIVTVILGVSAVAAIIGMIAELRRKGAGK</sequence>
<dbReference type="OrthoDB" id="7875444at2"/>
<feature type="transmembrane region" description="Helical" evidence="7">
    <location>
        <begin position="12"/>
        <end position="33"/>
    </location>
</feature>
<reference evidence="10" key="1">
    <citation type="submission" date="2016-10" db="EMBL/GenBank/DDBJ databases">
        <authorList>
            <person name="Varghese N."/>
            <person name="Submissions S."/>
        </authorList>
    </citation>
    <scope>NUCLEOTIDE SEQUENCE [LARGE SCALE GENOMIC DNA]</scope>
    <source>
        <strain evidence="10">DSM 11593</strain>
    </source>
</reference>
<organism evidence="9 10">
    <name type="scientific">Paracoccus alkenifer</name>
    <dbReference type="NCBI Taxonomy" id="65735"/>
    <lineage>
        <taxon>Bacteria</taxon>
        <taxon>Pseudomonadati</taxon>
        <taxon>Pseudomonadota</taxon>
        <taxon>Alphaproteobacteria</taxon>
        <taxon>Rhodobacterales</taxon>
        <taxon>Paracoccaceae</taxon>
        <taxon>Paracoccus</taxon>
    </lineage>
</organism>
<feature type="transmembrane region" description="Helical" evidence="7">
    <location>
        <begin position="87"/>
        <end position="108"/>
    </location>
</feature>
<evidence type="ECO:0000256" key="3">
    <source>
        <dbReference type="ARBA" id="ARBA00022475"/>
    </source>
</evidence>
<evidence type="ECO:0000259" key="8">
    <source>
        <dbReference type="Pfam" id="PF04290"/>
    </source>
</evidence>
<feature type="transmembrane region" description="Helical" evidence="7">
    <location>
        <begin position="128"/>
        <end position="152"/>
    </location>
</feature>
<keyword evidence="5 7" id="KW-1133">Transmembrane helix</keyword>
<keyword evidence="10" id="KW-1185">Reference proteome</keyword>
<evidence type="ECO:0000256" key="4">
    <source>
        <dbReference type="ARBA" id="ARBA00022692"/>
    </source>
</evidence>
<protein>
    <recommendedName>
        <fullName evidence="7">TRAP transporter small permease protein</fullName>
    </recommendedName>
</protein>
<feature type="transmembrane region" description="Helical" evidence="7">
    <location>
        <begin position="45"/>
        <end position="66"/>
    </location>
</feature>
<comment type="subunit">
    <text evidence="7">The complex comprises the extracytoplasmic solute receptor protein and the two transmembrane proteins.</text>
</comment>
<evidence type="ECO:0000313" key="10">
    <source>
        <dbReference type="Proteomes" id="UP000199125"/>
    </source>
</evidence>
<dbReference type="InterPro" id="IPR055348">
    <property type="entry name" value="DctQ"/>
</dbReference>
<comment type="similarity">
    <text evidence="7">Belongs to the TRAP transporter small permease family.</text>
</comment>